<protein>
    <submittedName>
        <fullName evidence="1">Uncharacterized protein</fullName>
    </submittedName>
</protein>
<keyword evidence="2" id="KW-1185">Reference proteome</keyword>
<accession>A0A087EDD6</accession>
<evidence type="ECO:0000313" key="1">
    <source>
        <dbReference type="EMBL" id="KFJ05787.1"/>
    </source>
</evidence>
<dbReference type="STRING" id="356829.BITS_1791"/>
<evidence type="ECO:0000313" key="2">
    <source>
        <dbReference type="Proteomes" id="UP000029080"/>
    </source>
</evidence>
<sequence>MVDTSSQCTIYMELPASLGPADFQGRHHIGVVFVWRKSHNVGIAGQAFLDGIEIAYDHIGVDGCAPRMISSAVGCDA</sequence>
<proteinExistence type="predicted"/>
<dbReference type="AlphaFoldDB" id="A0A087EDD6"/>
<reference evidence="1 2" key="1">
    <citation type="submission" date="2014-03" db="EMBL/GenBank/DDBJ databases">
        <title>Genomics of Bifidobacteria.</title>
        <authorList>
            <person name="Ventura M."/>
            <person name="Milani C."/>
            <person name="Lugli G.A."/>
        </authorList>
    </citation>
    <scope>NUCLEOTIDE SEQUENCE [LARGE SCALE GENOMIC DNA]</scope>
    <source>
        <strain evidence="1 2">JCM 13495</strain>
    </source>
</reference>
<dbReference type="Proteomes" id="UP000029080">
    <property type="component" value="Unassembled WGS sequence"/>
</dbReference>
<comment type="caution">
    <text evidence="1">The sequence shown here is derived from an EMBL/GenBank/DDBJ whole genome shotgun (WGS) entry which is preliminary data.</text>
</comment>
<dbReference type="EMBL" id="JGZU01000012">
    <property type="protein sequence ID" value="KFJ05787.1"/>
    <property type="molecule type" value="Genomic_DNA"/>
</dbReference>
<organism evidence="1 2">
    <name type="scientific">Bifidobacterium tsurumiense</name>
    <dbReference type="NCBI Taxonomy" id="356829"/>
    <lineage>
        <taxon>Bacteria</taxon>
        <taxon>Bacillati</taxon>
        <taxon>Actinomycetota</taxon>
        <taxon>Actinomycetes</taxon>
        <taxon>Bifidobacteriales</taxon>
        <taxon>Bifidobacteriaceae</taxon>
        <taxon>Bifidobacterium</taxon>
    </lineage>
</organism>
<name>A0A087EDD6_9BIFI</name>
<gene>
    <name evidence="1" type="ORF">BITS_1791</name>
</gene>